<evidence type="ECO:0000313" key="6">
    <source>
        <dbReference type="Proteomes" id="UP000563898"/>
    </source>
</evidence>
<dbReference type="Pfam" id="PF13561">
    <property type="entry name" value="adh_short_C2"/>
    <property type="match status" value="1"/>
</dbReference>
<feature type="domain" description="Ketoreductase" evidence="4">
    <location>
        <begin position="14"/>
        <end position="183"/>
    </location>
</feature>
<keyword evidence="3" id="KW-0520">NAD</keyword>
<evidence type="ECO:0000259" key="4">
    <source>
        <dbReference type="SMART" id="SM00822"/>
    </source>
</evidence>
<dbReference type="SMART" id="SM00822">
    <property type="entry name" value="PKS_KR"/>
    <property type="match status" value="1"/>
</dbReference>
<dbReference type="FunFam" id="3.40.50.720:FF:000084">
    <property type="entry name" value="Short-chain dehydrogenase reductase"/>
    <property type="match status" value="1"/>
</dbReference>
<dbReference type="Proteomes" id="UP000563898">
    <property type="component" value="Unassembled WGS sequence"/>
</dbReference>
<dbReference type="InterPro" id="IPR002347">
    <property type="entry name" value="SDR_fam"/>
</dbReference>
<dbReference type="GO" id="GO:0016491">
    <property type="term" value="F:oxidoreductase activity"/>
    <property type="evidence" value="ECO:0007669"/>
    <property type="project" value="UniProtKB-KW"/>
</dbReference>
<comment type="similarity">
    <text evidence="1">Belongs to the short-chain dehydrogenases/reductases (SDR) family.</text>
</comment>
<dbReference type="CDD" id="cd05233">
    <property type="entry name" value="SDR_c"/>
    <property type="match status" value="1"/>
</dbReference>
<comment type="caution">
    <text evidence="5">The sequence shown here is derived from an EMBL/GenBank/DDBJ whole genome shotgun (WGS) entry which is preliminary data.</text>
</comment>
<evidence type="ECO:0000256" key="2">
    <source>
        <dbReference type="ARBA" id="ARBA00023002"/>
    </source>
</evidence>
<dbReference type="PRINTS" id="PR00080">
    <property type="entry name" value="SDRFAMILY"/>
</dbReference>
<dbReference type="RefSeq" id="WP_006372203.1">
    <property type="nucleotide sequence ID" value="NZ_JAAXPC010000018.1"/>
</dbReference>
<dbReference type="PANTHER" id="PTHR24321">
    <property type="entry name" value="DEHYDROGENASES, SHORT CHAIN"/>
    <property type="match status" value="1"/>
</dbReference>
<protein>
    <submittedName>
        <fullName evidence="5">SDR family oxidoreductase</fullName>
    </submittedName>
</protein>
<gene>
    <name evidence="5" type="ORF">HGA05_23080</name>
</gene>
<dbReference type="PRINTS" id="PR00081">
    <property type="entry name" value="GDHRDH"/>
</dbReference>
<dbReference type="InterPro" id="IPR036291">
    <property type="entry name" value="NAD(P)-bd_dom_sf"/>
</dbReference>
<organism evidence="5 6">
    <name type="scientific">Gordonia polyisoprenivorans</name>
    <dbReference type="NCBI Taxonomy" id="84595"/>
    <lineage>
        <taxon>Bacteria</taxon>
        <taxon>Bacillati</taxon>
        <taxon>Actinomycetota</taxon>
        <taxon>Actinomycetes</taxon>
        <taxon>Mycobacteriales</taxon>
        <taxon>Gordoniaceae</taxon>
        <taxon>Gordonia</taxon>
    </lineage>
</organism>
<dbReference type="EMBL" id="JAAXPC010000018">
    <property type="protein sequence ID" value="NKY04456.1"/>
    <property type="molecule type" value="Genomic_DNA"/>
</dbReference>
<dbReference type="InterPro" id="IPR057326">
    <property type="entry name" value="KR_dom"/>
</dbReference>
<reference evidence="5 6" key="1">
    <citation type="submission" date="2020-04" db="EMBL/GenBank/DDBJ databases">
        <title>MicrobeNet Type strains.</title>
        <authorList>
            <person name="Nicholson A.C."/>
        </authorList>
    </citation>
    <scope>NUCLEOTIDE SEQUENCE [LARGE SCALE GENOMIC DNA]</scope>
    <source>
        <strain evidence="5 6">ATCC BAA-14</strain>
    </source>
</reference>
<evidence type="ECO:0000256" key="1">
    <source>
        <dbReference type="ARBA" id="ARBA00006484"/>
    </source>
</evidence>
<sequence>MFESPFHSLDLTGKTIIVTGGGSGIGRATSVMLAARGAHVAIADRDDEGGRATAAQIADSGGSVRFIRTDVTDEDSVHALVDGAVDTFGGLDGAFNNAGIAPQTHLHEATLDQWNSAIAVNLTGIFLCMKYEIAHMLDNGGGSIVNTSSLSANNTVPGMPAYIASKAGVIGLTRSASLDYARHGIRVNTILPGTIKTPMLGAVMDDPELAAQLEATMPLGDPASVAEQAAWLLSDASRFSSGSRFLVDGGAGVL</sequence>
<proteinExistence type="inferred from homology"/>
<evidence type="ECO:0000313" key="5">
    <source>
        <dbReference type="EMBL" id="NKY04456.1"/>
    </source>
</evidence>
<evidence type="ECO:0000256" key="3">
    <source>
        <dbReference type="ARBA" id="ARBA00023027"/>
    </source>
</evidence>
<name>A0A846WU39_9ACTN</name>
<dbReference type="SUPFAM" id="SSF51735">
    <property type="entry name" value="NAD(P)-binding Rossmann-fold domains"/>
    <property type="match status" value="1"/>
</dbReference>
<keyword evidence="2" id="KW-0560">Oxidoreductase</keyword>
<dbReference type="Gene3D" id="3.40.50.720">
    <property type="entry name" value="NAD(P)-binding Rossmann-like Domain"/>
    <property type="match status" value="1"/>
</dbReference>
<dbReference type="PANTHER" id="PTHR24321:SF8">
    <property type="entry name" value="ESTRADIOL 17-BETA-DEHYDROGENASE 8-RELATED"/>
    <property type="match status" value="1"/>
</dbReference>
<dbReference type="AlphaFoldDB" id="A0A846WU39"/>
<accession>A0A846WU39</accession>